<protein>
    <submittedName>
        <fullName evidence="2">Uncharacterized protein</fullName>
    </submittedName>
</protein>
<dbReference type="RefSeq" id="WP_043712571.1">
    <property type="nucleotide sequence ID" value="NZ_JWHU01000044.1"/>
</dbReference>
<keyword evidence="3" id="KW-1185">Reference proteome</keyword>
<dbReference type="PATRIC" id="fig|137591.25.peg.2331"/>
<evidence type="ECO:0000313" key="2">
    <source>
        <dbReference type="EMBL" id="KIU18964.1"/>
    </source>
</evidence>
<comment type="caution">
    <text evidence="2">The sequence shown here is derived from an EMBL/GenBank/DDBJ whole genome shotgun (WGS) entry which is preliminary data.</text>
</comment>
<feature type="compositionally biased region" description="Basic and acidic residues" evidence="1">
    <location>
        <begin position="63"/>
        <end position="73"/>
    </location>
</feature>
<sequence length="90" mass="10573">MRKLPDDENMYTFSEASEMIGKSRSYISLFLRRYKGDIPENAIIETNWSKYITDSGLAWLNQERAKKGRDSHPRDKKKTSKSTEDVNKRI</sequence>
<evidence type="ECO:0000256" key="1">
    <source>
        <dbReference type="SAM" id="MobiDB-lite"/>
    </source>
</evidence>
<name>A0A0D1K1W1_9LACO</name>
<dbReference type="AlphaFoldDB" id="A0A0D1K1W1"/>
<dbReference type="EMBL" id="JWHU01000044">
    <property type="protein sequence ID" value="KIU18964.1"/>
    <property type="molecule type" value="Genomic_DNA"/>
</dbReference>
<accession>A0A0D1K1W1</accession>
<proteinExistence type="predicted"/>
<reference evidence="2 3" key="1">
    <citation type="journal article" date="2015" name="Microbiology (Mosc.)">
        <title>Genomics of the Weissella cibaria species with an examination of its metabolic traits.</title>
        <authorList>
            <person name="Lynch K.M."/>
            <person name="Lucid A."/>
            <person name="Arendt E.K."/>
            <person name="Sleator R.D."/>
            <person name="Lucey B."/>
            <person name="Coffey A."/>
        </authorList>
    </citation>
    <scope>NUCLEOTIDE SEQUENCE [LARGE SCALE GENOMIC DNA]</scope>
    <source>
        <strain evidence="2 3">MG1</strain>
    </source>
</reference>
<feature type="compositionally biased region" description="Basic and acidic residues" evidence="1">
    <location>
        <begin position="81"/>
        <end position="90"/>
    </location>
</feature>
<feature type="region of interest" description="Disordered" evidence="1">
    <location>
        <begin position="63"/>
        <end position="90"/>
    </location>
</feature>
<gene>
    <name evidence="2" type="ORF">QX99_02375</name>
</gene>
<evidence type="ECO:0000313" key="3">
    <source>
        <dbReference type="Proteomes" id="UP000032287"/>
    </source>
</evidence>
<organism evidence="2 3">
    <name type="scientific">Weissella cibaria</name>
    <dbReference type="NCBI Taxonomy" id="137591"/>
    <lineage>
        <taxon>Bacteria</taxon>
        <taxon>Bacillati</taxon>
        <taxon>Bacillota</taxon>
        <taxon>Bacilli</taxon>
        <taxon>Lactobacillales</taxon>
        <taxon>Lactobacillaceae</taxon>
        <taxon>Weissella</taxon>
    </lineage>
</organism>
<dbReference type="Proteomes" id="UP000032287">
    <property type="component" value="Unassembled WGS sequence"/>
</dbReference>